<name>A0A075B378_ROZAC</name>
<dbReference type="HOGENOM" id="CLU_1717678_0_0_1"/>
<keyword evidence="2" id="KW-1185">Reference proteome</keyword>
<dbReference type="Proteomes" id="UP000030755">
    <property type="component" value="Unassembled WGS sequence"/>
</dbReference>
<protein>
    <submittedName>
        <fullName evidence="1">Uncharacterized protein</fullName>
    </submittedName>
</protein>
<evidence type="ECO:0000313" key="2">
    <source>
        <dbReference type="Proteomes" id="UP000030755"/>
    </source>
</evidence>
<sequence>DDCNYLRICKEAVKHLKDTELSLRNPNFRSFALDLSNLAHKYDMRGLLRELVNSYYFGDGSIVCDMTPQIACALSKGIIVDKLDFSCNYYKIAVVEILFVFAAEVAIDYDIRQESFKRFISASTAQIAGSYFDFYAPFAIADFLASGSFLQTC</sequence>
<dbReference type="AlphaFoldDB" id="A0A075B378"/>
<gene>
    <name evidence="1" type="ORF">O9G_006407</name>
</gene>
<accession>A0A075B378</accession>
<dbReference type="EMBL" id="KE560382">
    <property type="protein sequence ID" value="EPZ37005.1"/>
    <property type="molecule type" value="Genomic_DNA"/>
</dbReference>
<organism evidence="1 2">
    <name type="scientific">Rozella allomycis (strain CSF55)</name>
    <dbReference type="NCBI Taxonomy" id="988480"/>
    <lineage>
        <taxon>Eukaryota</taxon>
        <taxon>Fungi</taxon>
        <taxon>Fungi incertae sedis</taxon>
        <taxon>Cryptomycota</taxon>
        <taxon>Cryptomycota incertae sedis</taxon>
        <taxon>Rozella</taxon>
    </lineage>
</organism>
<reference evidence="1 2" key="1">
    <citation type="journal article" date="2013" name="Curr. Biol.">
        <title>Shared signatures of parasitism and phylogenomics unite Cryptomycota and microsporidia.</title>
        <authorList>
            <person name="James T.Y."/>
            <person name="Pelin A."/>
            <person name="Bonen L."/>
            <person name="Ahrendt S."/>
            <person name="Sain D."/>
            <person name="Corradi N."/>
            <person name="Stajich J.E."/>
        </authorList>
    </citation>
    <scope>NUCLEOTIDE SEQUENCE [LARGE SCALE GENOMIC DNA]</scope>
    <source>
        <strain evidence="1 2">CSF55</strain>
    </source>
</reference>
<feature type="non-terminal residue" evidence="1">
    <location>
        <position position="1"/>
    </location>
</feature>
<proteinExistence type="predicted"/>
<evidence type="ECO:0000313" key="1">
    <source>
        <dbReference type="EMBL" id="EPZ37005.1"/>
    </source>
</evidence>